<evidence type="ECO:0000313" key="2">
    <source>
        <dbReference type="Proteomes" id="UP001380953"/>
    </source>
</evidence>
<evidence type="ECO:0000313" key="1">
    <source>
        <dbReference type="EMBL" id="MEJ8304405.1"/>
    </source>
</evidence>
<gene>
    <name evidence="1" type="ORF">WKI47_10925</name>
</gene>
<name>A0ACC6PBX1_9BACL</name>
<keyword evidence="2" id="KW-1185">Reference proteome</keyword>
<dbReference type="Proteomes" id="UP001380953">
    <property type="component" value="Unassembled WGS sequence"/>
</dbReference>
<comment type="caution">
    <text evidence="1">The sequence shown here is derived from an EMBL/GenBank/DDBJ whole genome shotgun (WGS) entry which is preliminary data.</text>
</comment>
<reference evidence="1" key="1">
    <citation type="submission" date="2024-03" db="EMBL/GenBank/DDBJ databases">
        <title>Whole genome sequecning of epiphytes from Marcgravia umbellata leaves.</title>
        <authorList>
            <person name="Kumar G."/>
            <person name="Savka M.A."/>
        </authorList>
    </citation>
    <scope>NUCLEOTIDE SEQUENCE</scope>
    <source>
        <strain evidence="1">RIT_BL5</strain>
    </source>
</reference>
<protein>
    <submittedName>
        <fullName evidence="1">RNA polymerase sigma factor</fullName>
    </submittedName>
</protein>
<dbReference type="EMBL" id="JBBKAR010000033">
    <property type="protein sequence ID" value="MEJ8304405.1"/>
    <property type="molecule type" value="Genomic_DNA"/>
</dbReference>
<proteinExistence type="predicted"/>
<accession>A0ACC6PBX1</accession>
<organism evidence="1 2">
    <name type="scientific">Saccharibacillus sacchari</name>
    <dbReference type="NCBI Taxonomy" id="456493"/>
    <lineage>
        <taxon>Bacteria</taxon>
        <taxon>Bacillati</taxon>
        <taxon>Bacillota</taxon>
        <taxon>Bacilli</taxon>
        <taxon>Bacillales</taxon>
        <taxon>Paenibacillaceae</taxon>
        <taxon>Saccharibacillus</taxon>
    </lineage>
</organism>
<sequence>MQNTKRNGKRNEKENTQGNSQTKIAAHEARLVRRIQQKGDRAAADELVSIYYREIYAFVYRQLQEREQSLDLTQDIFVSMLRSIGSFEGKVASLRTWLYRIATNRVIDHFRSRAYRDAKLTDPINDFEFPTNEDFTLELEQRDEVGRVLELLRTFEWRAQEIVRLKLFAEQTFAEISQIMGLPDSTVKTHYYAAIRKIKQKFKEERHEESSGNTASKRRTAGV</sequence>